<gene>
    <name evidence="1" type="ORF">UFOPK3266_00772</name>
</gene>
<accession>A0A6J7BET3</accession>
<protein>
    <submittedName>
        <fullName evidence="1">Unannotated protein</fullName>
    </submittedName>
</protein>
<name>A0A6J7BET3_9ZZZZ</name>
<sequence>MRLLTHRIPLLVEWAPQTLQPLQLPVPAAPPVLTVQVVAATAPMDSALLHGAVTDKVCHSSAPVSAEPVHRVLVMVGSVAVPPVITPRPPAVAAVVVTLVVQVETLGRQRELTERSLM</sequence>
<organism evidence="1">
    <name type="scientific">freshwater metagenome</name>
    <dbReference type="NCBI Taxonomy" id="449393"/>
    <lineage>
        <taxon>unclassified sequences</taxon>
        <taxon>metagenomes</taxon>
        <taxon>ecological metagenomes</taxon>
    </lineage>
</organism>
<reference evidence="1" key="1">
    <citation type="submission" date="2020-05" db="EMBL/GenBank/DDBJ databases">
        <authorList>
            <person name="Chiriac C."/>
            <person name="Salcher M."/>
            <person name="Ghai R."/>
            <person name="Kavagutti S V."/>
        </authorList>
    </citation>
    <scope>NUCLEOTIDE SEQUENCE</scope>
</reference>
<dbReference type="EMBL" id="CAFBAA010000016">
    <property type="protein sequence ID" value="CAB4843003.1"/>
    <property type="molecule type" value="Genomic_DNA"/>
</dbReference>
<proteinExistence type="predicted"/>
<dbReference type="AlphaFoldDB" id="A0A6J7BET3"/>
<evidence type="ECO:0000313" key="1">
    <source>
        <dbReference type="EMBL" id="CAB4843003.1"/>
    </source>
</evidence>